<accession>A0A158KN91</accession>
<keyword evidence="3" id="KW-1185">Reference proteome</keyword>
<sequence>MFTRCYASRKISRAKGASPFETPAATAARTPPVGPSGTDSEKAVAGKGTMAEFNVRVAFRGELIPVLRIPVAAVEGHAQLTAAMDDELAIADFDQDPEEGEVWIDLFSDAGEWLLHECARFHRADAADALRRYFGVNAEITRACLARTNVARLYAEHCAIVQEWTNRNKTDAPSED</sequence>
<proteinExistence type="predicted"/>
<organism evidence="2 3">
    <name type="scientific">Caballeronia choica</name>
    <dbReference type="NCBI Taxonomy" id="326476"/>
    <lineage>
        <taxon>Bacteria</taxon>
        <taxon>Pseudomonadati</taxon>
        <taxon>Pseudomonadota</taxon>
        <taxon>Betaproteobacteria</taxon>
        <taxon>Burkholderiales</taxon>
        <taxon>Burkholderiaceae</taxon>
        <taxon>Caballeronia</taxon>
    </lineage>
</organism>
<dbReference type="Proteomes" id="UP000054770">
    <property type="component" value="Unassembled WGS sequence"/>
</dbReference>
<dbReference type="AlphaFoldDB" id="A0A158KN91"/>
<gene>
    <name evidence="2" type="ORF">AWB68_06584</name>
</gene>
<protein>
    <submittedName>
        <fullName evidence="2">Uncharacterized protein</fullName>
    </submittedName>
</protein>
<name>A0A158KN91_9BURK</name>
<evidence type="ECO:0000256" key="1">
    <source>
        <dbReference type="SAM" id="MobiDB-lite"/>
    </source>
</evidence>
<evidence type="ECO:0000313" key="3">
    <source>
        <dbReference type="Proteomes" id="UP000054770"/>
    </source>
</evidence>
<feature type="compositionally biased region" description="Low complexity" evidence="1">
    <location>
        <begin position="22"/>
        <end position="31"/>
    </location>
</feature>
<comment type="caution">
    <text evidence="2">The sequence shown here is derived from an EMBL/GenBank/DDBJ whole genome shotgun (WGS) entry which is preliminary data.</text>
</comment>
<dbReference type="EMBL" id="FCON02000122">
    <property type="protein sequence ID" value="SAL82606.1"/>
    <property type="molecule type" value="Genomic_DNA"/>
</dbReference>
<evidence type="ECO:0000313" key="2">
    <source>
        <dbReference type="EMBL" id="SAL82606.1"/>
    </source>
</evidence>
<feature type="region of interest" description="Disordered" evidence="1">
    <location>
        <begin position="17"/>
        <end position="45"/>
    </location>
</feature>
<reference evidence="2" key="1">
    <citation type="submission" date="2016-01" db="EMBL/GenBank/DDBJ databases">
        <authorList>
            <person name="Peeters C."/>
        </authorList>
    </citation>
    <scope>NUCLEOTIDE SEQUENCE [LARGE SCALE GENOMIC DNA]</scope>
    <source>
        <strain evidence="2">LMG 22940</strain>
    </source>
</reference>